<keyword evidence="2" id="KW-1185">Reference proteome</keyword>
<comment type="caution">
    <text evidence="1">The sequence shown here is derived from an EMBL/GenBank/DDBJ whole genome shotgun (WGS) entry which is preliminary data.</text>
</comment>
<reference evidence="1" key="1">
    <citation type="submission" date="2022-04" db="EMBL/GenBank/DDBJ databases">
        <title>Genome of the entomopathogenic fungus Entomophthora muscae.</title>
        <authorList>
            <person name="Elya C."/>
            <person name="Lovett B.R."/>
            <person name="Lee E."/>
            <person name="Macias A.M."/>
            <person name="Hajek A.E."/>
            <person name="De Bivort B.L."/>
            <person name="Kasson M.T."/>
            <person name="De Fine Licht H.H."/>
            <person name="Stajich J.E."/>
        </authorList>
    </citation>
    <scope>NUCLEOTIDE SEQUENCE</scope>
    <source>
        <strain evidence="1">Berkeley</strain>
    </source>
</reference>
<proteinExistence type="predicted"/>
<sequence>MEKFALIQSQDKSLALPGYSVSIMLKGSLKPGEEQEECYDESEYYYSTEDDD</sequence>
<accession>A0ACC2SF68</accession>
<dbReference type="EMBL" id="QTSX02005102">
    <property type="protein sequence ID" value="KAJ9061059.1"/>
    <property type="molecule type" value="Genomic_DNA"/>
</dbReference>
<evidence type="ECO:0000313" key="2">
    <source>
        <dbReference type="Proteomes" id="UP001165960"/>
    </source>
</evidence>
<name>A0ACC2SF68_9FUNG</name>
<protein>
    <submittedName>
        <fullName evidence="1">Uncharacterized protein</fullName>
    </submittedName>
</protein>
<organism evidence="1 2">
    <name type="scientific">Entomophthora muscae</name>
    <dbReference type="NCBI Taxonomy" id="34485"/>
    <lineage>
        <taxon>Eukaryota</taxon>
        <taxon>Fungi</taxon>
        <taxon>Fungi incertae sedis</taxon>
        <taxon>Zoopagomycota</taxon>
        <taxon>Entomophthoromycotina</taxon>
        <taxon>Entomophthoromycetes</taxon>
        <taxon>Entomophthorales</taxon>
        <taxon>Entomophthoraceae</taxon>
        <taxon>Entomophthora</taxon>
    </lineage>
</organism>
<gene>
    <name evidence="1" type="ORF">DSO57_1024393</name>
</gene>
<evidence type="ECO:0000313" key="1">
    <source>
        <dbReference type="EMBL" id="KAJ9061059.1"/>
    </source>
</evidence>
<dbReference type="Proteomes" id="UP001165960">
    <property type="component" value="Unassembled WGS sequence"/>
</dbReference>